<name>A0A9D4ZKC8_ADICA</name>
<dbReference type="GO" id="GO:0003723">
    <property type="term" value="F:RNA binding"/>
    <property type="evidence" value="ECO:0007669"/>
    <property type="project" value="InterPro"/>
</dbReference>
<dbReference type="PROSITE" id="PS51375">
    <property type="entry name" value="PPR"/>
    <property type="match status" value="1"/>
</dbReference>
<dbReference type="PANTHER" id="PTHR47594">
    <property type="entry name" value="PPR CONTAINING PLANT-LIKE PROTEIN"/>
    <property type="match status" value="1"/>
</dbReference>
<evidence type="ECO:0000313" key="3">
    <source>
        <dbReference type="EMBL" id="KAI5076045.1"/>
    </source>
</evidence>
<dbReference type="InterPro" id="IPR044190">
    <property type="entry name" value="THA8-like"/>
</dbReference>
<dbReference type="EMBL" id="JABFUD020000008">
    <property type="protein sequence ID" value="KAI5076045.1"/>
    <property type="molecule type" value="Genomic_DNA"/>
</dbReference>
<dbReference type="Gene3D" id="1.25.40.10">
    <property type="entry name" value="Tetratricopeptide repeat domain"/>
    <property type="match status" value="1"/>
</dbReference>
<gene>
    <name evidence="3" type="ORF">GOP47_0008110</name>
</gene>
<protein>
    <recommendedName>
        <fullName evidence="5">Pentatricopeptide repeat-containing protein</fullName>
    </recommendedName>
</protein>
<evidence type="ECO:0008006" key="5">
    <source>
        <dbReference type="Google" id="ProtNLM"/>
    </source>
</evidence>
<dbReference type="AlphaFoldDB" id="A0A9D4ZKC8"/>
<dbReference type="Proteomes" id="UP000886520">
    <property type="component" value="Chromosome 8"/>
</dbReference>
<dbReference type="Pfam" id="PF01535">
    <property type="entry name" value="PPR"/>
    <property type="match status" value="1"/>
</dbReference>
<dbReference type="PANTHER" id="PTHR47594:SF5">
    <property type="entry name" value="PENTACOTRIPEPTIDE-REPEAT REGION OF PRORP DOMAIN-CONTAINING PROTEIN"/>
    <property type="match status" value="1"/>
</dbReference>
<dbReference type="GO" id="GO:0009658">
    <property type="term" value="P:chloroplast organization"/>
    <property type="evidence" value="ECO:0007669"/>
    <property type="project" value="InterPro"/>
</dbReference>
<organism evidence="3 4">
    <name type="scientific">Adiantum capillus-veneris</name>
    <name type="common">Maidenhair fern</name>
    <dbReference type="NCBI Taxonomy" id="13818"/>
    <lineage>
        <taxon>Eukaryota</taxon>
        <taxon>Viridiplantae</taxon>
        <taxon>Streptophyta</taxon>
        <taxon>Embryophyta</taxon>
        <taxon>Tracheophyta</taxon>
        <taxon>Polypodiopsida</taxon>
        <taxon>Polypodiidae</taxon>
        <taxon>Polypodiales</taxon>
        <taxon>Pteridineae</taxon>
        <taxon>Pteridaceae</taxon>
        <taxon>Vittarioideae</taxon>
        <taxon>Adiantum</taxon>
    </lineage>
</organism>
<dbReference type="GO" id="GO:0000373">
    <property type="term" value="P:Group II intron splicing"/>
    <property type="evidence" value="ECO:0007669"/>
    <property type="project" value="InterPro"/>
</dbReference>
<evidence type="ECO:0000256" key="2">
    <source>
        <dbReference type="PROSITE-ProRule" id="PRU00708"/>
    </source>
</evidence>
<keyword evidence="4" id="KW-1185">Reference proteome</keyword>
<proteinExistence type="predicted"/>
<dbReference type="InterPro" id="IPR011990">
    <property type="entry name" value="TPR-like_helical_dom_sf"/>
</dbReference>
<sequence length="288" mass="31919">MTLQAVLRNPFQVEVSESAFLTGSPRRVGWDKAGVCGQTSRAPFKQLVVGSSRNPGHPRAPIWKGRLLSNEALRAVQELKRAHVRKDNARLSNVLKSTVSRLVKFDMLAVLGELRRQNECELAVLVFDVVRKEFWYKPEEGLLADLISTLARNKRVEDVEKLFVLASTEGMQPSMGLYTDVLSAHVGQGNLQKALDVYDELRKAGYAPCNPALGILRKALEANGDHELAATLVKEFKDAHGHDIGAEEEQVDLPSSPATLVKEFRDGRGHDVHAENEKQLGVQQRVLS</sequence>
<keyword evidence="1" id="KW-0677">Repeat</keyword>
<dbReference type="OrthoDB" id="1900964at2759"/>
<dbReference type="NCBIfam" id="TIGR00756">
    <property type="entry name" value="PPR"/>
    <property type="match status" value="1"/>
</dbReference>
<reference evidence="3" key="1">
    <citation type="submission" date="2021-01" db="EMBL/GenBank/DDBJ databases">
        <title>Adiantum capillus-veneris genome.</title>
        <authorList>
            <person name="Fang Y."/>
            <person name="Liao Q."/>
        </authorList>
    </citation>
    <scope>NUCLEOTIDE SEQUENCE</scope>
    <source>
        <strain evidence="3">H3</strain>
        <tissue evidence="3">Leaf</tissue>
    </source>
</reference>
<evidence type="ECO:0000256" key="1">
    <source>
        <dbReference type="ARBA" id="ARBA00022737"/>
    </source>
</evidence>
<comment type="caution">
    <text evidence="3">The sequence shown here is derived from an EMBL/GenBank/DDBJ whole genome shotgun (WGS) entry which is preliminary data.</text>
</comment>
<evidence type="ECO:0000313" key="4">
    <source>
        <dbReference type="Proteomes" id="UP000886520"/>
    </source>
</evidence>
<feature type="repeat" description="PPR" evidence="2">
    <location>
        <begin position="174"/>
        <end position="208"/>
    </location>
</feature>
<dbReference type="InterPro" id="IPR002885">
    <property type="entry name" value="PPR_rpt"/>
</dbReference>
<accession>A0A9D4ZKC8</accession>